<evidence type="ECO:0000313" key="2">
    <source>
        <dbReference type="Proteomes" id="UP001166402"/>
    </source>
</evidence>
<dbReference type="Proteomes" id="UP001166402">
    <property type="component" value="Unassembled WGS sequence"/>
</dbReference>
<reference evidence="1" key="1">
    <citation type="submission" date="2021-03" db="EMBL/GenBank/DDBJ databases">
        <title>Genomic Encyclopedia of Type Strains, Phase IV (KMG-IV): sequencing the most valuable type-strain genomes for metagenomic binning, comparative biology and taxonomic classification.</title>
        <authorList>
            <person name="Goeker M."/>
        </authorList>
    </citation>
    <scope>NUCLEOTIDE SEQUENCE</scope>
    <source>
        <strain evidence="1">DSM 101588</strain>
    </source>
</reference>
<sequence length="92" mass="10733">MLNAIRETRSSKDGLHSIKLELPENEYTFEDFNEDNAKKLLEMYLSYHQDDGRPSDVKIHHNANSHIVSITAHLHYLDNSKTTQRTYPSDVF</sequence>
<organism evidence="1 2">
    <name type="scientific">Thermoanaerobacterium butyriciformans</name>
    <dbReference type="NCBI Taxonomy" id="1702242"/>
    <lineage>
        <taxon>Bacteria</taxon>
        <taxon>Bacillati</taxon>
        <taxon>Bacillota</taxon>
        <taxon>Clostridia</taxon>
        <taxon>Thermoanaerobacterales</taxon>
        <taxon>Thermoanaerobacteraceae</taxon>
        <taxon>Thermoanaerobacterium</taxon>
    </lineage>
</organism>
<comment type="caution">
    <text evidence="1">The sequence shown here is derived from an EMBL/GenBank/DDBJ whole genome shotgun (WGS) entry which is preliminary data.</text>
</comment>
<name>A0ABS4NGJ1_9THEO</name>
<dbReference type="EMBL" id="JAGGLT010000016">
    <property type="protein sequence ID" value="MBP2072142.1"/>
    <property type="molecule type" value="Genomic_DNA"/>
</dbReference>
<keyword evidence="2" id="KW-1185">Reference proteome</keyword>
<proteinExistence type="predicted"/>
<evidence type="ECO:0000313" key="1">
    <source>
        <dbReference type="EMBL" id="MBP2072142.1"/>
    </source>
</evidence>
<gene>
    <name evidence="1" type="ORF">J2Z80_001669</name>
</gene>
<protein>
    <submittedName>
        <fullName evidence="1">Uncharacterized protein</fullName>
    </submittedName>
</protein>
<dbReference type="RefSeq" id="WP_209453942.1">
    <property type="nucleotide sequence ID" value="NZ_JAGGLT010000016.1"/>
</dbReference>
<accession>A0ABS4NGJ1</accession>